<evidence type="ECO:0000256" key="6">
    <source>
        <dbReference type="ARBA" id="ARBA00023239"/>
    </source>
</evidence>
<dbReference type="GO" id="GO:0018826">
    <property type="term" value="F:methionine gamma-lyase activity"/>
    <property type="evidence" value="ECO:0007669"/>
    <property type="project" value="UniProtKB-EC"/>
</dbReference>
<dbReference type="InterPro" id="IPR054542">
    <property type="entry name" value="Cys_met_metab_PP"/>
</dbReference>
<evidence type="ECO:0000256" key="1">
    <source>
        <dbReference type="ARBA" id="ARBA00001933"/>
    </source>
</evidence>
<comment type="cofactor">
    <cofactor evidence="1 8">
        <name>pyridoxal 5'-phosphate</name>
        <dbReference type="ChEBI" id="CHEBI:597326"/>
    </cofactor>
</comment>
<keyword evidence="6 9" id="KW-0456">Lyase</keyword>
<dbReference type="InterPro" id="IPR015422">
    <property type="entry name" value="PyrdxlP-dep_Trfase_small"/>
</dbReference>
<evidence type="ECO:0000256" key="2">
    <source>
        <dbReference type="ARBA" id="ARBA00008667"/>
    </source>
</evidence>
<dbReference type="Gene3D" id="3.40.640.10">
    <property type="entry name" value="Type I PLP-dependent aspartate aminotransferase-like (Major domain)"/>
    <property type="match status" value="1"/>
</dbReference>
<sequence length="395" mass="43538">MNYRPDTKFIHGGTREEPYHGSLSTPIFQTSTFTFPDAEEGALRFSGEKDGYIYSRLSNPTVKVFEEKVAVAEGADMGLAFASGMAAISAVFTSLTSAGDHIICSNGIYGCTFGLLKLLKEKYQISHDFCDMRNEQQLRSMIQPNTKCLFIESPANPTMKLIDLAWTADIAHECGIKVVVDNTFSSPYLQQPLRLGCDIVVHSATKYLSGHGDVIGGVVAGSRSYIQELAQTAQKDYGGIMAPMDAWLLIRGMKTLPIRMDRHSSNAVNIVEKLKQHPRVEKVNYPTDKDHPDSSFAHKQMSQGGGVLSFQLKGDKGDAQQLMNQLKLVRIAVSLGDAETLIQHPATMTHSLIPAKDREAMGINDSLLRLSVGLEAWQDIWFDLLQALEGCAHKR</sequence>
<organism evidence="9 10">
    <name type="scientific">Halobacillus campisalis</name>
    <dbReference type="NCBI Taxonomy" id="435909"/>
    <lineage>
        <taxon>Bacteria</taxon>
        <taxon>Bacillati</taxon>
        <taxon>Bacillota</taxon>
        <taxon>Bacilli</taxon>
        <taxon>Bacillales</taxon>
        <taxon>Bacillaceae</taxon>
        <taxon>Halobacillus</taxon>
    </lineage>
</organism>
<accession>A0ABW2JYB8</accession>
<comment type="similarity">
    <text evidence="2">Belongs to the trans-sulfuration enzymes family. L-methionine gamma-lyase subfamily.</text>
</comment>
<dbReference type="RefSeq" id="WP_289216224.1">
    <property type="nucleotide sequence ID" value="NZ_JAPVRC010000005.1"/>
</dbReference>
<keyword evidence="5 8" id="KW-0663">Pyridoxal phosphate</keyword>
<evidence type="ECO:0000256" key="4">
    <source>
        <dbReference type="ARBA" id="ARBA00019040"/>
    </source>
</evidence>
<dbReference type="EMBL" id="JBHTBY010000001">
    <property type="protein sequence ID" value="MFC7319479.1"/>
    <property type="molecule type" value="Genomic_DNA"/>
</dbReference>
<evidence type="ECO:0000256" key="5">
    <source>
        <dbReference type="ARBA" id="ARBA00022898"/>
    </source>
</evidence>
<protein>
    <recommendedName>
        <fullName evidence="4">L-methionine gamma-lyase</fullName>
        <ecNumber evidence="3">4.4.1.11</ecNumber>
    </recommendedName>
</protein>
<dbReference type="PANTHER" id="PTHR11808">
    <property type="entry name" value="TRANS-SULFURATION ENZYME FAMILY MEMBER"/>
    <property type="match status" value="1"/>
</dbReference>
<dbReference type="InterPro" id="IPR015421">
    <property type="entry name" value="PyrdxlP-dep_Trfase_major"/>
</dbReference>
<dbReference type="PROSITE" id="PS00868">
    <property type="entry name" value="CYS_MET_METAB_PP"/>
    <property type="match status" value="1"/>
</dbReference>
<evidence type="ECO:0000256" key="3">
    <source>
        <dbReference type="ARBA" id="ARBA00012222"/>
    </source>
</evidence>
<dbReference type="NCBIfam" id="TIGR01328">
    <property type="entry name" value="met_gam_lyase"/>
    <property type="match status" value="1"/>
</dbReference>
<keyword evidence="10" id="KW-1185">Reference proteome</keyword>
<evidence type="ECO:0000313" key="9">
    <source>
        <dbReference type="EMBL" id="MFC7319479.1"/>
    </source>
</evidence>
<dbReference type="SUPFAM" id="SSF53383">
    <property type="entry name" value="PLP-dependent transferases"/>
    <property type="match status" value="1"/>
</dbReference>
<dbReference type="Pfam" id="PF01053">
    <property type="entry name" value="Cys_Met_Meta_PP"/>
    <property type="match status" value="1"/>
</dbReference>
<dbReference type="Proteomes" id="UP001596494">
    <property type="component" value="Unassembled WGS sequence"/>
</dbReference>
<comment type="catalytic activity">
    <reaction evidence="7">
        <text>L-methionine + H2O = methanethiol + 2-oxobutanoate + NH4(+)</text>
        <dbReference type="Rhea" id="RHEA:23800"/>
        <dbReference type="ChEBI" id="CHEBI:15377"/>
        <dbReference type="ChEBI" id="CHEBI:16007"/>
        <dbReference type="ChEBI" id="CHEBI:16763"/>
        <dbReference type="ChEBI" id="CHEBI:28938"/>
        <dbReference type="ChEBI" id="CHEBI:57844"/>
        <dbReference type="EC" id="4.4.1.11"/>
    </reaction>
</comment>
<comment type="caution">
    <text evidence="9">The sequence shown here is derived from an EMBL/GenBank/DDBJ whole genome shotgun (WGS) entry which is preliminary data.</text>
</comment>
<gene>
    <name evidence="9" type="primary">megL</name>
    <name evidence="9" type="ORF">ACFQMN_01100</name>
</gene>
<dbReference type="EC" id="4.4.1.11" evidence="3"/>
<dbReference type="InterPro" id="IPR000277">
    <property type="entry name" value="Cys/Met-Metab_PyrdxlP-dep_enz"/>
</dbReference>
<dbReference type="PIRSF" id="PIRSF001434">
    <property type="entry name" value="CGS"/>
    <property type="match status" value="1"/>
</dbReference>
<dbReference type="Gene3D" id="3.90.1150.10">
    <property type="entry name" value="Aspartate Aminotransferase, domain 1"/>
    <property type="match status" value="1"/>
</dbReference>
<evidence type="ECO:0000313" key="10">
    <source>
        <dbReference type="Proteomes" id="UP001596494"/>
    </source>
</evidence>
<reference evidence="10" key="1">
    <citation type="journal article" date="2019" name="Int. J. Syst. Evol. Microbiol.">
        <title>The Global Catalogue of Microorganisms (GCM) 10K type strain sequencing project: providing services to taxonomists for standard genome sequencing and annotation.</title>
        <authorList>
            <consortium name="The Broad Institute Genomics Platform"/>
            <consortium name="The Broad Institute Genome Sequencing Center for Infectious Disease"/>
            <person name="Wu L."/>
            <person name="Ma J."/>
        </authorList>
    </citation>
    <scope>NUCLEOTIDE SEQUENCE [LARGE SCALE GENOMIC DNA]</scope>
    <source>
        <strain evidence="10">CCUG 73951</strain>
    </source>
</reference>
<dbReference type="CDD" id="cd00614">
    <property type="entry name" value="CGS_like"/>
    <property type="match status" value="1"/>
</dbReference>
<proteinExistence type="inferred from homology"/>
<evidence type="ECO:0000256" key="8">
    <source>
        <dbReference type="RuleBase" id="RU362118"/>
    </source>
</evidence>
<dbReference type="InterPro" id="IPR015424">
    <property type="entry name" value="PyrdxlP-dep_Trfase"/>
</dbReference>
<dbReference type="PANTHER" id="PTHR11808:SF80">
    <property type="entry name" value="CYSTATHIONINE GAMMA-LYASE"/>
    <property type="match status" value="1"/>
</dbReference>
<evidence type="ECO:0000256" key="7">
    <source>
        <dbReference type="ARBA" id="ARBA00049180"/>
    </source>
</evidence>
<dbReference type="InterPro" id="IPR006237">
    <property type="entry name" value="L-Met_gamma_lys"/>
</dbReference>
<name>A0ABW2JYB8_9BACI</name>